<reference evidence="1 2" key="1">
    <citation type="journal article" date="2022" name="Nat. Ecol. Evol.">
        <title>A masculinizing supergene underlies an exaggerated male reproductive morph in a spider.</title>
        <authorList>
            <person name="Hendrickx F."/>
            <person name="De Corte Z."/>
            <person name="Sonet G."/>
            <person name="Van Belleghem S.M."/>
            <person name="Kostlbacher S."/>
            <person name="Vangestel C."/>
        </authorList>
    </citation>
    <scope>NUCLEOTIDE SEQUENCE [LARGE SCALE GENOMIC DNA]</scope>
    <source>
        <strain evidence="1">W744_W776</strain>
    </source>
</reference>
<evidence type="ECO:0000313" key="2">
    <source>
        <dbReference type="Proteomes" id="UP000827092"/>
    </source>
</evidence>
<keyword evidence="2" id="KW-1185">Reference proteome</keyword>
<dbReference type="PANTHER" id="PTHR13192">
    <property type="entry name" value="MY011 PROTEIN"/>
    <property type="match status" value="1"/>
</dbReference>
<organism evidence="1 2">
    <name type="scientific">Oedothorax gibbosus</name>
    <dbReference type="NCBI Taxonomy" id="931172"/>
    <lineage>
        <taxon>Eukaryota</taxon>
        <taxon>Metazoa</taxon>
        <taxon>Ecdysozoa</taxon>
        <taxon>Arthropoda</taxon>
        <taxon>Chelicerata</taxon>
        <taxon>Arachnida</taxon>
        <taxon>Araneae</taxon>
        <taxon>Araneomorphae</taxon>
        <taxon>Entelegynae</taxon>
        <taxon>Araneoidea</taxon>
        <taxon>Linyphiidae</taxon>
        <taxon>Erigoninae</taxon>
        <taxon>Oedothorax</taxon>
    </lineage>
</organism>
<dbReference type="InterPro" id="IPR019362">
    <property type="entry name" value="MMADHC"/>
</dbReference>
<accession>A0AAV6U403</accession>
<evidence type="ECO:0000313" key="1">
    <source>
        <dbReference type="EMBL" id="KAG8178693.1"/>
    </source>
</evidence>
<dbReference type="GO" id="GO:0005739">
    <property type="term" value="C:mitochondrion"/>
    <property type="evidence" value="ECO:0007669"/>
    <property type="project" value="TreeGrafter"/>
</dbReference>
<gene>
    <name evidence="1" type="ORF">JTE90_011620</name>
</gene>
<name>A0AAV6U403_9ARAC</name>
<dbReference type="AlphaFoldDB" id="A0AAV6U403"/>
<dbReference type="Pfam" id="PF10229">
    <property type="entry name" value="MMADHC"/>
    <property type="match status" value="1"/>
</dbReference>
<sequence>MAACSKAKRRTWIGHSAQFGVIQYSKMFNASRKLTVLQGRNRLLCSVRYIYSGRDPQLLPKTGFESTGNGEIKKEGYGEKEICLLGPRDLRTPLPGNMGIPPISMLYTAKIRQLPQPAGDDCEVTQGSSPEQRYENLLSQAADTAAEEALFIPKKVDCQAYTCPQLLRKDFLDLFPNRDLENNNFTVLTISQKTQNDMNVWSESAEEERDSLGKYFITVANAMCDHLKLYQYWADFIHPNSGKPHLGSFTNDTMFETDERYRHFGFSIEDLGCCRIISHHQWGPQVFVGAIFTNAPLECTVVQEILNRHNGKGSIGYINVLYFVYYIIV</sequence>
<dbReference type="Proteomes" id="UP000827092">
    <property type="component" value="Unassembled WGS sequence"/>
</dbReference>
<protein>
    <submittedName>
        <fullName evidence="1">Uncharacterized protein</fullName>
    </submittedName>
</protein>
<dbReference type="GO" id="GO:0009235">
    <property type="term" value="P:cobalamin metabolic process"/>
    <property type="evidence" value="ECO:0007669"/>
    <property type="project" value="InterPro"/>
</dbReference>
<dbReference type="EMBL" id="JAFNEN010000675">
    <property type="protein sequence ID" value="KAG8178693.1"/>
    <property type="molecule type" value="Genomic_DNA"/>
</dbReference>
<dbReference type="PANTHER" id="PTHR13192:SF3">
    <property type="entry name" value="COBALAMIN TRAFFICKING PROTEIN CBLD"/>
    <property type="match status" value="1"/>
</dbReference>
<proteinExistence type="predicted"/>
<comment type="caution">
    <text evidence="1">The sequence shown here is derived from an EMBL/GenBank/DDBJ whole genome shotgun (WGS) entry which is preliminary data.</text>
</comment>